<dbReference type="OMA" id="CQNGMVM"/>
<evidence type="ECO:0000256" key="1">
    <source>
        <dbReference type="SAM" id="MobiDB-lite"/>
    </source>
</evidence>
<sequence length="278" mass="27866">MSTFSISASDVSRKALVIWVLSVDGGSMSVITDDSTKHVAKPTIASALKQSTSRSRFKMRFSTIVAALLPVGFALAQNVTIVKVGANGTLAYDPPQVTANPGDTIAFQFLAKNHTVTQSTFADPCSNLTNADGSTGIDSGFQFVPTSATSFPQWSFTLSANTTGPLWFYCRQTGHCAQGMVFAVNPTAAKSFDAFQAAAKALAANTTSTASGSSTSASGTSSTGTTAGSAGTSSAGTASTPSPSASTTSNTTNGAGVIRAGGSAALLAAAGLAAGLFL</sequence>
<reference evidence="2 3" key="1">
    <citation type="submission" date="2016-03" db="EMBL/GenBank/DDBJ databases">
        <title>Whole genome sequencing of Grifola frondosa 9006-11.</title>
        <authorList>
            <person name="Min B."/>
            <person name="Park H."/>
            <person name="Kim J.-G."/>
            <person name="Cho H."/>
            <person name="Oh Y.-L."/>
            <person name="Kong W.-S."/>
            <person name="Choi I.-G."/>
        </authorList>
    </citation>
    <scope>NUCLEOTIDE SEQUENCE [LARGE SCALE GENOMIC DNA]</scope>
    <source>
        <strain evidence="2 3">9006-11</strain>
    </source>
</reference>
<protein>
    <recommendedName>
        <fullName evidence="4">Cupredoxin</fullName>
    </recommendedName>
</protein>
<evidence type="ECO:0008006" key="4">
    <source>
        <dbReference type="Google" id="ProtNLM"/>
    </source>
</evidence>
<keyword evidence="3" id="KW-1185">Reference proteome</keyword>
<proteinExistence type="predicted"/>
<dbReference type="CDD" id="cd00920">
    <property type="entry name" value="Cupredoxin"/>
    <property type="match status" value="1"/>
</dbReference>
<dbReference type="OrthoDB" id="1921208at2759"/>
<organism evidence="2 3">
    <name type="scientific">Grifola frondosa</name>
    <name type="common">Maitake</name>
    <name type="synonym">Polyporus frondosus</name>
    <dbReference type="NCBI Taxonomy" id="5627"/>
    <lineage>
        <taxon>Eukaryota</taxon>
        <taxon>Fungi</taxon>
        <taxon>Dikarya</taxon>
        <taxon>Basidiomycota</taxon>
        <taxon>Agaricomycotina</taxon>
        <taxon>Agaricomycetes</taxon>
        <taxon>Polyporales</taxon>
        <taxon>Grifolaceae</taxon>
        <taxon>Grifola</taxon>
    </lineage>
</organism>
<dbReference type="PANTHER" id="PTHR34883:SF4">
    <property type="entry name" value="CUPREDOXIN"/>
    <property type="match status" value="1"/>
</dbReference>
<dbReference type="InterPro" id="IPR052953">
    <property type="entry name" value="Ser-rich/MCO-related"/>
</dbReference>
<dbReference type="AlphaFoldDB" id="A0A1C7MG09"/>
<gene>
    <name evidence="2" type="ORF">A0H81_04080</name>
</gene>
<dbReference type="EMBL" id="LUGG01000004">
    <property type="protein sequence ID" value="OBZ75762.1"/>
    <property type="molecule type" value="Genomic_DNA"/>
</dbReference>
<evidence type="ECO:0000313" key="2">
    <source>
        <dbReference type="EMBL" id="OBZ75762.1"/>
    </source>
</evidence>
<dbReference type="PANTHER" id="PTHR34883">
    <property type="entry name" value="SERINE-RICH PROTEIN, PUTATIVE-RELATED-RELATED"/>
    <property type="match status" value="1"/>
</dbReference>
<dbReference type="Gene3D" id="2.60.40.420">
    <property type="entry name" value="Cupredoxins - blue copper proteins"/>
    <property type="match status" value="1"/>
</dbReference>
<name>A0A1C7MG09_GRIFR</name>
<comment type="caution">
    <text evidence="2">The sequence shown here is derived from an EMBL/GenBank/DDBJ whole genome shotgun (WGS) entry which is preliminary data.</text>
</comment>
<dbReference type="Proteomes" id="UP000092993">
    <property type="component" value="Unassembled WGS sequence"/>
</dbReference>
<dbReference type="STRING" id="5627.A0A1C7MG09"/>
<feature type="region of interest" description="Disordered" evidence="1">
    <location>
        <begin position="208"/>
        <end position="250"/>
    </location>
</feature>
<evidence type="ECO:0000313" key="3">
    <source>
        <dbReference type="Proteomes" id="UP000092993"/>
    </source>
</evidence>
<dbReference type="InterPro" id="IPR008972">
    <property type="entry name" value="Cupredoxin"/>
</dbReference>
<dbReference type="SUPFAM" id="SSF49503">
    <property type="entry name" value="Cupredoxins"/>
    <property type="match status" value="1"/>
</dbReference>
<accession>A0A1C7MG09</accession>